<dbReference type="PROSITE" id="PS50102">
    <property type="entry name" value="RRM"/>
    <property type="match status" value="1"/>
</dbReference>
<feature type="compositionally biased region" description="Polar residues" evidence="11">
    <location>
        <begin position="642"/>
        <end position="656"/>
    </location>
</feature>
<dbReference type="GO" id="GO:0008168">
    <property type="term" value="F:methyltransferase activity"/>
    <property type="evidence" value="ECO:0007669"/>
    <property type="project" value="UniProtKB-KW"/>
</dbReference>
<comment type="cofactor">
    <cofactor evidence="1">
        <name>Fe(2+)</name>
        <dbReference type="ChEBI" id="CHEBI:29033"/>
    </cofactor>
</comment>
<dbReference type="InterPro" id="IPR005123">
    <property type="entry name" value="Oxoglu/Fe-dep_dioxygenase_dom"/>
</dbReference>
<dbReference type="InterPro" id="IPR029063">
    <property type="entry name" value="SAM-dependent_MTases_sf"/>
</dbReference>
<dbReference type="EMBL" id="JANIIK010000114">
    <property type="protein sequence ID" value="KAJ3591037.1"/>
    <property type="molecule type" value="Genomic_DNA"/>
</dbReference>
<dbReference type="GO" id="GO:0005737">
    <property type="term" value="C:cytoplasm"/>
    <property type="evidence" value="ECO:0007669"/>
    <property type="project" value="UniProtKB-SubCell"/>
</dbReference>
<dbReference type="PROSITE" id="PS51471">
    <property type="entry name" value="FE2OG_OXY"/>
    <property type="match status" value="1"/>
</dbReference>
<evidence type="ECO:0000256" key="5">
    <source>
        <dbReference type="ARBA" id="ARBA00022490"/>
    </source>
</evidence>
<dbReference type="InterPro" id="IPR051422">
    <property type="entry name" value="AlkB_tRNA_MeTrf/Diox"/>
</dbReference>
<evidence type="ECO:0000256" key="10">
    <source>
        <dbReference type="PROSITE-ProRule" id="PRU00176"/>
    </source>
</evidence>
<evidence type="ECO:0000256" key="2">
    <source>
        <dbReference type="ARBA" id="ARBA00004123"/>
    </source>
</evidence>
<protein>
    <recommendedName>
        <fullName evidence="16">Alkylated DNA repair protein alkB homolog 8</fullName>
    </recommendedName>
</protein>
<dbReference type="CDD" id="cd12431">
    <property type="entry name" value="RRM_ALKBH8"/>
    <property type="match status" value="1"/>
</dbReference>
<keyword evidence="6" id="KW-0489">Methyltransferase</keyword>
<feature type="compositionally biased region" description="Polar residues" evidence="11">
    <location>
        <begin position="618"/>
        <end position="630"/>
    </location>
</feature>
<dbReference type="AlphaFoldDB" id="A0A9Q0DMK4"/>
<feature type="region of interest" description="Disordered" evidence="11">
    <location>
        <begin position="592"/>
        <end position="656"/>
    </location>
</feature>
<keyword evidence="7" id="KW-0808">Transferase</keyword>
<evidence type="ECO:0008006" key="16">
    <source>
        <dbReference type="Google" id="ProtNLM"/>
    </source>
</evidence>
<gene>
    <name evidence="14" type="ORF">NHX12_008984</name>
</gene>
<dbReference type="Gene3D" id="3.30.70.330">
    <property type="match status" value="1"/>
</dbReference>
<keyword evidence="5" id="KW-0963">Cytoplasm</keyword>
<dbReference type="InterPro" id="IPR012677">
    <property type="entry name" value="Nucleotide-bd_a/b_plait_sf"/>
</dbReference>
<keyword evidence="15" id="KW-1185">Reference proteome</keyword>
<dbReference type="FunFam" id="2.60.120.590:FF:000012">
    <property type="entry name" value="AlkB homolog 8, tRNA methyltransferase"/>
    <property type="match status" value="1"/>
</dbReference>
<evidence type="ECO:0000259" key="12">
    <source>
        <dbReference type="PROSITE" id="PS50102"/>
    </source>
</evidence>
<feature type="region of interest" description="Disordered" evidence="11">
    <location>
        <begin position="497"/>
        <end position="571"/>
    </location>
</feature>
<dbReference type="Proteomes" id="UP001148018">
    <property type="component" value="Unassembled WGS sequence"/>
</dbReference>
<evidence type="ECO:0000256" key="11">
    <source>
        <dbReference type="SAM" id="MobiDB-lite"/>
    </source>
</evidence>
<dbReference type="SUPFAM" id="SSF51197">
    <property type="entry name" value="Clavaminate synthase-like"/>
    <property type="match status" value="1"/>
</dbReference>
<accession>A0A9Q0DMK4</accession>
<dbReference type="Gene3D" id="2.60.120.590">
    <property type="entry name" value="Alpha-ketoglutarate-dependent dioxygenase AlkB-like"/>
    <property type="match status" value="1"/>
</dbReference>
<dbReference type="Gene3D" id="3.40.50.150">
    <property type="entry name" value="Vaccinia Virus protein VP39"/>
    <property type="match status" value="3"/>
</dbReference>
<evidence type="ECO:0000256" key="7">
    <source>
        <dbReference type="ARBA" id="ARBA00022679"/>
    </source>
</evidence>
<sequence length="743" mass="80883">MELSGANVNTVKMSKEQKKLIRKQMKASNILLKHDGISTSPHVTKNLVVANGGLGNGVSREQLCEVMEEMGQLETTVMSPHKPYAFVTYRSEQSAQKAHGLLNGHVLHCGDNTVTLYLSFVDSVPCEAEERVSLPEGLSIIQDFVSSEEEAALLAAVDWSSTFDEATAQKALKHRRVKHYGYEFRYDTNNVDKDKPLSVGLPAECVSILEHCLKDGHIGTMPDQLTVNQYQPGQGIPPHVDTHSAFEDTILSLSLGSKMVMEFRHPDGRMAAVLLPGRSLLVMKGESRFLWSHGITPRKFDVVSAALTPDLGDPGDLTLSKRGTRTSFTFRRIRRSPCQCAFPAACDSQGGPPSAPSPLPSPPAIPRCRGDAARLEQEYVHRVYDAIAPHFSATRHSPWPRVCHFLSSLAAGHVLADVGCGNGKYLGVNPEVVALGCDRSSALVHICTERGFQAFVSDALNVPMRTASCDAELVRLLKPGGRALIYVWALEQEHNKQRSKYLKDPSKEPSYGGHNPTEEDKSAEGSASPQRAVNGDTGVTGDSRHPTEVGSPVGRKPDEDQVHRGKLSVHTNRTAFDSQDLLVPWHLKDEKAKVEKGRKGERENRDTRGKRKAHSAVSKDNPSIVEQISPPSGPTSDHKTESANSNQQSARPDCTSAQVATSSACLDSSLPSSTKDANDASKSCPGIEAAAGPTHPRAAAVFHRYYHVFQQGEIEEVCGQVDGVKVQSSYHDQGNWCVILVKD</sequence>
<evidence type="ECO:0000256" key="9">
    <source>
        <dbReference type="ARBA" id="ARBA00023242"/>
    </source>
</evidence>
<keyword evidence="8" id="KW-0949">S-adenosyl-L-methionine</keyword>
<dbReference type="InterPro" id="IPR037151">
    <property type="entry name" value="AlkB-like_sf"/>
</dbReference>
<comment type="caution">
    <text evidence="14">The sequence shown here is derived from an EMBL/GenBank/DDBJ whole genome shotgun (WGS) entry which is preliminary data.</text>
</comment>
<evidence type="ECO:0000256" key="6">
    <source>
        <dbReference type="ARBA" id="ARBA00022603"/>
    </source>
</evidence>
<dbReference type="Pfam" id="PF13532">
    <property type="entry name" value="2OG-FeII_Oxy_2"/>
    <property type="match status" value="1"/>
</dbReference>
<evidence type="ECO:0000256" key="4">
    <source>
        <dbReference type="ARBA" id="ARBA00007879"/>
    </source>
</evidence>
<dbReference type="Pfam" id="PF00076">
    <property type="entry name" value="RRM_1"/>
    <property type="match status" value="1"/>
</dbReference>
<dbReference type="SUPFAM" id="SSF53335">
    <property type="entry name" value="S-adenosyl-L-methionine-dependent methyltransferases"/>
    <property type="match status" value="1"/>
</dbReference>
<evidence type="ECO:0000259" key="13">
    <source>
        <dbReference type="PROSITE" id="PS51471"/>
    </source>
</evidence>
<evidence type="ECO:0000256" key="8">
    <source>
        <dbReference type="ARBA" id="ARBA00022691"/>
    </source>
</evidence>
<dbReference type="GO" id="GO:0003723">
    <property type="term" value="F:RNA binding"/>
    <property type="evidence" value="ECO:0007669"/>
    <property type="project" value="UniProtKB-UniRule"/>
</dbReference>
<comment type="subcellular location">
    <subcellularLocation>
        <location evidence="3">Cytoplasm</location>
    </subcellularLocation>
    <subcellularLocation>
        <location evidence="2">Nucleus</location>
    </subcellularLocation>
</comment>
<feature type="domain" description="RRM" evidence="12">
    <location>
        <begin position="45"/>
        <end position="123"/>
    </location>
</feature>
<evidence type="ECO:0000256" key="3">
    <source>
        <dbReference type="ARBA" id="ARBA00004496"/>
    </source>
</evidence>
<dbReference type="OrthoDB" id="271595at2759"/>
<dbReference type="InterPro" id="IPR000504">
    <property type="entry name" value="RRM_dom"/>
</dbReference>
<feature type="compositionally biased region" description="Basic and acidic residues" evidence="11">
    <location>
        <begin position="497"/>
        <end position="507"/>
    </location>
</feature>
<dbReference type="InterPro" id="IPR034256">
    <property type="entry name" value="ALKBH8_RRM"/>
</dbReference>
<dbReference type="SUPFAM" id="SSF54928">
    <property type="entry name" value="RNA-binding domain, RBD"/>
    <property type="match status" value="1"/>
</dbReference>
<feature type="domain" description="Fe2OG dioxygenase" evidence="13">
    <location>
        <begin position="221"/>
        <end position="334"/>
    </location>
</feature>
<evidence type="ECO:0000256" key="1">
    <source>
        <dbReference type="ARBA" id="ARBA00001954"/>
    </source>
</evidence>
<dbReference type="InterPro" id="IPR027450">
    <property type="entry name" value="AlkB-like"/>
</dbReference>
<dbReference type="PANTHER" id="PTHR13069">
    <property type="entry name" value="ALKYLATED DNA REPAIR PROTEIN ALKB HOMOLOG 8"/>
    <property type="match status" value="1"/>
</dbReference>
<name>A0A9Q0DMK4_9TELE</name>
<dbReference type="InterPro" id="IPR035979">
    <property type="entry name" value="RBD_domain_sf"/>
</dbReference>
<comment type="similarity">
    <text evidence="4">Belongs to the alkB family.</text>
</comment>
<dbReference type="GO" id="GO:0032259">
    <property type="term" value="P:methylation"/>
    <property type="evidence" value="ECO:0007669"/>
    <property type="project" value="UniProtKB-KW"/>
</dbReference>
<keyword evidence="10" id="KW-0694">RNA-binding</keyword>
<feature type="compositionally biased region" description="Basic and acidic residues" evidence="11">
    <location>
        <begin position="592"/>
        <end position="607"/>
    </location>
</feature>
<evidence type="ECO:0000313" key="15">
    <source>
        <dbReference type="Proteomes" id="UP001148018"/>
    </source>
</evidence>
<keyword evidence="9" id="KW-0539">Nucleus</keyword>
<proteinExistence type="inferred from homology"/>
<evidence type="ECO:0000313" key="14">
    <source>
        <dbReference type="EMBL" id="KAJ3591037.1"/>
    </source>
</evidence>
<organism evidence="14 15">
    <name type="scientific">Muraenolepis orangiensis</name>
    <name type="common">Patagonian moray cod</name>
    <dbReference type="NCBI Taxonomy" id="630683"/>
    <lineage>
        <taxon>Eukaryota</taxon>
        <taxon>Metazoa</taxon>
        <taxon>Chordata</taxon>
        <taxon>Craniata</taxon>
        <taxon>Vertebrata</taxon>
        <taxon>Euteleostomi</taxon>
        <taxon>Actinopterygii</taxon>
        <taxon>Neopterygii</taxon>
        <taxon>Teleostei</taxon>
        <taxon>Neoteleostei</taxon>
        <taxon>Acanthomorphata</taxon>
        <taxon>Zeiogadaria</taxon>
        <taxon>Gadariae</taxon>
        <taxon>Gadiformes</taxon>
        <taxon>Muraenolepidoidei</taxon>
        <taxon>Muraenolepididae</taxon>
        <taxon>Muraenolepis</taxon>
    </lineage>
</organism>
<reference evidence="14" key="1">
    <citation type="submission" date="2022-07" db="EMBL/GenBank/DDBJ databases">
        <title>Chromosome-level genome of Muraenolepis orangiensis.</title>
        <authorList>
            <person name="Kim J."/>
        </authorList>
    </citation>
    <scope>NUCLEOTIDE SEQUENCE</scope>
    <source>
        <strain evidence="14">KU_S4_2022</strain>
        <tissue evidence="14">Muscle</tissue>
    </source>
</reference>
<dbReference type="SMART" id="SM00360">
    <property type="entry name" value="RRM"/>
    <property type="match status" value="1"/>
</dbReference>
<dbReference type="PANTHER" id="PTHR13069:SF21">
    <property type="entry name" value="ALKYLATED DNA REPAIR PROTEIN ALKB HOMOLOG 8"/>
    <property type="match status" value="1"/>
</dbReference>